<comment type="caution">
    <text evidence="3">The sequence shown here is derived from an EMBL/GenBank/DDBJ whole genome shotgun (WGS) entry which is preliminary data.</text>
</comment>
<organism evidence="3 4">
    <name type="scientific">Orchesella cincta</name>
    <name type="common">Springtail</name>
    <name type="synonym">Podura cincta</name>
    <dbReference type="NCBI Taxonomy" id="48709"/>
    <lineage>
        <taxon>Eukaryota</taxon>
        <taxon>Metazoa</taxon>
        <taxon>Ecdysozoa</taxon>
        <taxon>Arthropoda</taxon>
        <taxon>Hexapoda</taxon>
        <taxon>Collembola</taxon>
        <taxon>Entomobryomorpha</taxon>
        <taxon>Entomobryoidea</taxon>
        <taxon>Orchesellidae</taxon>
        <taxon>Orchesellinae</taxon>
        <taxon>Orchesella</taxon>
    </lineage>
</organism>
<feature type="region of interest" description="Disordered" evidence="1">
    <location>
        <begin position="43"/>
        <end position="109"/>
    </location>
</feature>
<name>A0A1D2MNL4_ORCCI</name>
<feature type="signal peptide" evidence="2">
    <location>
        <begin position="1"/>
        <end position="22"/>
    </location>
</feature>
<evidence type="ECO:0000313" key="4">
    <source>
        <dbReference type="Proteomes" id="UP000094527"/>
    </source>
</evidence>
<keyword evidence="4" id="KW-1185">Reference proteome</keyword>
<evidence type="ECO:0000313" key="3">
    <source>
        <dbReference type="EMBL" id="ODM94576.1"/>
    </source>
</evidence>
<keyword evidence="2" id="KW-0732">Signal</keyword>
<feature type="region of interest" description="Disordered" evidence="1">
    <location>
        <begin position="238"/>
        <end position="276"/>
    </location>
</feature>
<feature type="compositionally biased region" description="Acidic residues" evidence="1">
    <location>
        <begin position="76"/>
        <end position="101"/>
    </location>
</feature>
<evidence type="ECO:0000256" key="1">
    <source>
        <dbReference type="SAM" id="MobiDB-lite"/>
    </source>
</evidence>
<gene>
    <name evidence="3" type="ORF">Ocin01_12107</name>
</gene>
<accession>A0A1D2MNL4</accession>
<proteinExistence type="predicted"/>
<sequence>MRVFNLAICFLLMMSLAYRVYSQSYDDSQTQVNYIPPSELVNSDRVKRSEDPQVDLQVNEGESESGQNENNSPAENEVESSGDETDGNTSDDEESYGDMEQDERSQKQKRHMMDNYIPDDGELQKLMTESSGLAQEVSQVFELLSDREMKLLREMELLKDALSMAVSKLKTSLQTEVTELDDKEKARRQRRDFPYNSKPYKACVSIEPSSPEQQYTGLGQIPPRGPGVGPIPSPTPKVLEFIPGKGDPIITPSPPRNPTSRPSPEAQIKPRGPQGDQVDLSQVVWVRLHPDRKQEELKKKIDTLFKEKQNMGKDVLVIPVDHRLKNTEEVKSQFLHAVRVKPSALKNHNFRQLRSLQIVEY</sequence>
<evidence type="ECO:0000256" key="2">
    <source>
        <dbReference type="SAM" id="SignalP"/>
    </source>
</evidence>
<dbReference type="OrthoDB" id="10669297at2759"/>
<protein>
    <submittedName>
        <fullName evidence="3">Uncharacterized protein</fullName>
    </submittedName>
</protein>
<dbReference type="Proteomes" id="UP000094527">
    <property type="component" value="Unassembled WGS sequence"/>
</dbReference>
<dbReference type="EMBL" id="LJIJ01000785">
    <property type="protein sequence ID" value="ODM94576.1"/>
    <property type="molecule type" value="Genomic_DNA"/>
</dbReference>
<reference evidence="3 4" key="1">
    <citation type="journal article" date="2016" name="Genome Biol. Evol.">
        <title>Gene Family Evolution Reflects Adaptation to Soil Environmental Stressors in the Genome of the Collembolan Orchesella cincta.</title>
        <authorList>
            <person name="Faddeeva-Vakhrusheva A."/>
            <person name="Derks M.F."/>
            <person name="Anvar S.Y."/>
            <person name="Agamennone V."/>
            <person name="Suring W."/>
            <person name="Smit S."/>
            <person name="van Straalen N.M."/>
            <person name="Roelofs D."/>
        </authorList>
    </citation>
    <scope>NUCLEOTIDE SEQUENCE [LARGE SCALE GENOMIC DNA]</scope>
    <source>
        <tissue evidence="3">Mixed pool</tissue>
    </source>
</reference>
<dbReference type="AlphaFoldDB" id="A0A1D2MNL4"/>
<feature type="chain" id="PRO_5008904309" evidence="2">
    <location>
        <begin position="23"/>
        <end position="361"/>
    </location>
</feature>